<dbReference type="InterPro" id="IPR014025">
    <property type="entry name" value="Glutaredoxin_subgr"/>
</dbReference>
<dbReference type="PANTHER" id="PTHR10168">
    <property type="entry name" value="GLUTAREDOXIN"/>
    <property type="match status" value="1"/>
</dbReference>
<protein>
    <recommendedName>
        <fullName evidence="6">Glutaredoxin domain-containing protein</fullName>
    </recommendedName>
</protein>
<name>A0A8S9PZA0_BRACR</name>
<dbReference type="InterPro" id="IPR011905">
    <property type="entry name" value="GlrX-like_pln_2"/>
</dbReference>
<dbReference type="PROSITE" id="PS51354">
    <property type="entry name" value="GLUTAREDOXIN_2"/>
    <property type="match status" value="1"/>
</dbReference>
<dbReference type="Gene3D" id="3.40.30.10">
    <property type="entry name" value="Glutaredoxin"/>
    <property type="match status" value="1"/>
</dbReference>
<organism evidence="7 8">
    <name type="scientific">Brassica cretica</name>
    <name type="common">Mustard</name>
    <dbReference type="NCBI Taxonomy" id="69181"/>
    <lineage>
        <taxon>Eukaryota</taxon>
        <taxon>Viridiplantae</taxon>
        <taxon>Streptophyta</taxon>
        <taxon>Embryophyta</taxon>
        <taxon>Tracheophyta</taxon>
        <taxon>Spermatophyta</taxon>
        <taxon>Magnoliopsida</taxon>
        <taxon>eudicotyledons</taxon>
        <taxon>Gunneridae</taxon>
        <taxon>Pentapetalae</taxon>
        <taxon>rosids</taxon>
        <taxon>malvids</taxon>
        <taxon>Brassicales</taxon>
        <taxon>Brassicaceae</taxon>
        <taxon>Brassiceae</taxon>
        <taxon>Brassica</taxon>
    </lineage>
</organism>
<reference evidence="7" key="1">
    <citation type="submission" date="2019-12" db="EMBL/GenBank/DDBJ databases">
        <title>Genome sequencing and annotation of Brassica cretica.</title>
        <authorList>
            <person name="Studholme D.J."/>
            <person name="Sarris P."/>
        </authorList>
    </citation>
    <scope>NUCLEOTIDE SEQUENCE</scope>
    <source>
        <strain evidence="7">PFS-109/04</strain>
        <tissue evidence="7">Leaf</tissue>
    </source>
</reference>
<dbReference type="Proteomes" id="UP000712600">
    <property type="component" value="Unassembled WGS sequence"/>
</dbReference>
<sequence length="186" mass="20309">MEMITKMVLERPVVIYSKTSCCMSHTVKTLLCDFGANPAVHELDEVPRGREIEQALLRLGCSPAVPAIFIGGELVGGANEVMSLHLNGSLIPMLKQAGAFKEKLGLKLAQGEANSLSNMVHFDNVRLEHDVALELHSTRGVLAGERARMFQLQIEKKKINMDPDECTDSTDLLTPSGKRIPLGKTS</sequence>
<comment type="similarity">
    <text evidence="2">Belongs to the glutaredoxin family. CC-type subfamily.</text>
</comment>
<comment type="caution">
    <text evidence="7">The sequence shown here is derived from an EMBL/GenBank/DDBJ whole genome shotgun (WGS) entry which is preliminary data.</text>
</comment>
<evidence type="ECO:0000313" key="7">
    <source>
        <dbReference type="EMBL" id="KAF3536915.1"/>
    </source>
</evidence>
<proteinExistence type="inferred from homology"/>
<keyword evidence="4" id="KW-0676">Redox-active center</keyword>
<keyword evidence="3" id="KW-0963">Cytoplasm</keyword>
<dbReference type="SUPFAM" id="SSF52833">
    <property type="entry name" value="Thioredoxin-like"/>
    <property type="match status" value="1"/>
</dbReference>
<dbReference type="GO" id="GO:0005737">
    <property type="term" value="C:cytoplasm"/>
    <property type="evidence" value="ECO:0007669"/>
    <property type="project" value="UniProtKB-SubCell"/>
</dbReference>
<dbReference type="Pfam" id="PF00462">
    <property type="entry name" value="Glutaredoxin"/>
    <property type="match status" value="1"/>
</dbReference>
<dbReference type="FunFam" id="3.40.30.10:FF:000028">
    <property type="entry name" value="Glutaredoxin family protein"/>
    <property type="match status" value="1"/>
</dbReference>
<feature type="region of interest" description="Disordered" evidence="5">
    <location>
        <begin position="163"/>
        <end position="186"/>
    </location>
</feature>
<feature type="domain" description="Glutaredoxin" evidence="6">
    <location>
        <begin position="13"/>
        <end position="75"/>
    </location>
</feature>
<evidence type="ECO:0000256" key="4">
    <source>
        <dbReference type="ARBA" id="ARBA00023284"/>
    </source>
</evidence>
<evidence type="ECO:0000256" key="3">
    <source>
        <dbReference type="ARBA" id="ARBA00022490"/>
    </source>
</evidence>
<dbReference type="EMBL" id="QGKX02001290">
    <property type="protein sequence ID" value="KAF3536915.1"/>
    <property type="molecule type" value="Genomic_DNA"/>
</dbReference>
<dbReference type="NCBIfam" id="TIGR02189">
    <property type="entry name" value="GlrX-like_plant"/>
    <property type="match status" value="1"/>
</dbReference>
<evidence type="ECO:0000256" key="2">
    <source>
        <dbReference type="ARBA" id="ARBA00007568"/>
    </source>
</evidence>
<dbReference type="AlphaFoldDB" id="A0A8S9PZA0"/>
<evidence type="ECO:0000256" key="5">
    <source>
        <dbReference type="SAM" id="MobiDB-lite"/>
    </source>
</evidence>
<dbReference type="InterPro" id="IPR036249">
    <property type="entry name" value="Thioredoxin-like_sf"/>
</dbReference>
<gene>
    <name evidence="7" type="ORF">F2Q69_00019022</name>
</gene>
<evidence type="ECO:0000259" key="6">
    <source>
        <dbReference type="Pfam" id="PF00462"/>
    </source>
</evidence>
<accession>A0A8S9PZA0</accession>
<dbReference type="InterPro" id="IPR002109">
    <property type="entry name" value="Glutaredoxin"/>
</dbReference>
<comment type="subcellular location">
    <subcellularLocation>
        <location evidence="1">Cytoplasm</location>
    </subcellularLocation>
</comment>
<dbReference type="CDD" id="cd03419">
    <property type="entry name" value="GRX_GRXh_1_2_like"/>
    <property type="match status" value="1"/>
</dbReference>
<evidence type="ECO:0000313" key="8">
    <source>
        <dbReference type="Proteomes" id="UP000712600"/>
    </source>
</evidence>
<evidence type="ECO:0000256" key="1">
    <source>
        <dbReference type="ARBA" id="ARBA00004496"/>
    </source>
</evidence>
<dbReference type="PRINTS" id="PR00160">
    <property type="entry name" value="GLUTAREDOXIN"/>
</dbReference>